<dbReference type="InterPro" id="IPR013249">
    <property type="entry name" value="RNA_pol_sigma70_r4_t2"/>
</dbReference>
<keyword evidence="1" id="KW-0175">Coiled coil</keyword>
<proteinExistence type="predicted"/>
<evidence type="ECO:0000256" key="2">
    <source>
        <dbReference type="SAM" id="MobiDB-lite"/>
    </source>
</evidence>
<evidence type="ECO:0000313" key="4">
    <source>
        <dbReference type="EMBL" id="SDX62375.1"/>
    </source>
</evidence>
<organism evidence="4 5">
    <name type="scientific">Salimicrobium album</name>
    <dbReference type="NCBI Taxonomy" id="50717"/>
    <lineage>
        <taxon>Bacteria</taxon>
        <taxon>Bacillati</taxon>
        <taxon>Bacillota</taxon>
        <taxon>Bacilli</taxon>
        <taxon>Bacillales</taxon>
        <taxon>Bacillaceae</taxon>
        <taxon>Salimicrobium</taxon>
    </lineage>
</organism>
<reference evidence="4 5" key="1">
    <citation type="submission" date="2016-10" db="EMBL/GenBank/DDBJ databases">
        <authorList>
            <person name="Varghese N."/>
            <person name="Submissions S."/>
        </authorList>
    </citation>
    <scope>NUCLEOTIDE SEQUENCE [LARGE SCALE GENOMIC DNA]</scope>
    <source>
        <strain evidence="4 5">DSM 20748</strain>
    </source>
</reference>
<dbReference type="NCBIfam" id="NF040601">
    <property type="entry name" value="TerS_not_xtmA"/>
    <property type="match status" value="1"/>
</dbReference>
<feature type="domain" description="RNA polymerase sigma factor 70 region 4 type 2" evidence="3">
    <location>
        <begin position="12"/>
        <end position="38"/>
    </location>
</feature>
<accession>A0A1H3D7K6</accession>
<dbReference type="EMBL" id="FNOS01000002">
    <property type="protein sequence ID" value="SDX62375.1"/>
    <property type="molecule type" value="Genomic_DNA"/>
</dbReference>
<protein>
    <submittedName>
        <fullName evidence="4">Uncharacterized protein YjcR</fullName>
    </submittedName>
</protein>
<feature type="coiled-coil region" evidence="1">
    <location>
        <begin position="204"/>
        <end position="231"/>
    </location>
</feature>
<name>A0A1H3D7K6_9BACI</name>
<keyword evidence="5" id="KW-1185">Reference proteome</keyword>
<comment type="caution">
    <text evidence="4">The sequence shown here is derived from an EMBL/GenBank/DDBJ whole genome shotgun (WGS) entry which is preliminary data.</text>
</comment>
<sequence>MVEKHKQAEKDYVKGLKYKEIAEKHDVSINTVKSWKRRHGWTKEKGAPSEKSVHTKKKSVGAPKGSKNALGNRGGSAPKGNNNAGSHGFFRTIFPDDDETLNIVEAISEKSPVDMLWENIVIKYTAIARAQKLMYVTDQHDMTKEVKKVKEFADSDETEYEMQFAWDKHATFLTAQSRAMSELRSLIKDFIHLSGQDDQRRLQLEKMRVDIAKSEAEMEKINNSENRQEKDVAAALRGLADGIDEKTE</sequence>
<gene>
    <name evidence="4" type="ORF">SAMN04488081_0861</name>
</gene>
<dbReference type="Proteomes" id="UP000198647">
    <property type="component" value="Unassembled WGS sequence"/>
</dbReference>
<feature type="region of interest" description="Disordered" evidence="2">
    <location>
        <begin position="36"/>
        <end position="85"/>
    </location>
</feature>
<dbReference type="Pfam" id="PF08281">
    <property type="entry name" value="Sigma70_r4_2"/>
    <property type="match status" value="1"/>
</dbReference>
<evidence type="ECO:0000256" key="1">
    <source>
        <dbReference type="SAM" id="Coils"/>
    </source>
</evidence>
<evidence type="ECO:0000259" key="3">
    <source>
        <dbReference type="Pfam" id="PF08281"/>
    </source>
</evidence>
<feature type="compositionally biased region" description="Basic and acidic residues" evidence="2">
    <location>
        <begin position="41"/>
        <end position="53"/>
    </location>
</feature>
<evidence type="ECO:0000313" key="5">
    <source>
        <dbReference type="Proteomes" id="UP000198647"/>
    </source>
</evidence>
<dbReference type="RefSeq" id="WP_093105834.1">
    <property type="nucleotide sequence ID" value="NZ_FNOS01000002.1"/>
</dbReference>